<organism evidence="2 3">
    <name type="scientific">Escallonia herrerae</name>
    <dbReference type="NCBI Taxonomy" id="1293975"/>
    <lineage>
        <taxon>Eukaryota</taxon>
        <taxon>Viridiplantae</taxon>
        <taxon>Streptophyta</taxon>
        <taxon>Embryophyta</taxon>
        <taxon>Tracheophyta</taxon>
        <taxon>Spermatophyta</taxon>
        <taxon>Magnoliopsida</taxon>
        <taxon>eudicotyledons</taxon>
        <taxon>Gunneridae</taxon>
        <taxon>Pentapetalae</taxon>
        <taxon>asterids</taxon>
        <taxon>campanulids</taxon>
        <taxon>Escalloniales</taxon>
        <taxon>Escalloniaceae</taxon>
        <taxon>Escallonia</taxon>
    </lineage>
</organism>
<evidence type="ECO:0000259" key="1">
    <source>
        <dbReference type="Pfam" id="PF05699"/>
    </source>
</evidence>
<name>A0AA88WKT8_9ASTE</name>
<gene>
    <name evidence="2" type="ORF">RJ639_039825</name>
</gene>
<sequence>MENVMPIKSDLETYLEEGVYICEVNCESQFDVIGWWKANNIKYKILSKMAVDILSIPITIVASEAAFSTDGRVIDPYHASFSTKNVEALICGGDWIRLIKGESCTFFVDGMLDTLFGLCVGKPGSPQFVGMKAWEAAHAAKIETWGNPIFRDFQGRLVPNLPTSVKKKSKEYVYRERLLEQNKWVQRENNAREDFLSFAREPMVPQSNYGAYIHVYVV</sequence>
<accession>A0AA88WKT8</accession>
<comment type="caution">
    <text evidence="2">The sequence shown here is derived from an EMBL/GenBank/DDBJ whole genome shotgun (WGS) entry which is preliminary data.</text>
</comment>
<keyword evidence="3" id="KW-1185">Reference proteome</keyword>
<dbReference type="AlphaFoldDB" id="A0AA88WKT8"/>
<evidence type="ECO:0000313" key="2">
    <source>
        <dbReference type="EMBL" id="KAK3029691.1"/>
    </source>
</evidence>
<dbReference type="Pfam" id="PF05699">
    <property type="entry name" value="Dimer_Tnp_hAT"/>
    <property type="match status" value="1"/>
</dbReference>
<dbReference type="EMBL" id="JAVXUP010000368">
    <property type="protein sequence ID" value="KAK3029691.1"/>
    <property type="molecule type" value="Genomic_DNA"/>
</dbReference>
<dbReference type="Proteomes" id="UP001188597">
    <property type="component" value="Unassembled WGS sequence"/>
</dbReference>
<dbReference type="InterPro" id="IPR008906">
    <property type="entry name" value="HATC_C_dom"/>
</dbReference>
<reference evidence="2" key="1">
    <citation type="submission" date="2022-12" db="EMBL/GenBank/DDBJ databases">
        <title>Draft genome assemblies for two species of Escallonia (Escalloniales).</title>
        <authorList>
            <person name="Chanderbali A."/>
            <person name="Dervinis C."/>
            <person name="Anghel I."/>
            <person name="Soltis D."/>
            <person name="Soltis P."/>
            <person name="Zapata F."/>
        </authorList>
    </citation>
    <scope>NUCLEOTIDE SEQUENCE</scope>
    <source>
        <strain evidence="2">UCBG64.0493</strain>
        <tissue evidence="2">Leaf</tissue>
    </source>
</reference>
<dbReference type="InterPro" id="IPR012337">
    <property type="entry name" value="RNaseH-like_sf"/>
</dbReference>
<dbReference type="GO" id="GO:0046983">
    <property type="term" value="F:protein dimerization activity"/>
    <property type="evidence" value="ECO:0007669"/>
    <property type="project" value="InterPro"/>
</dbReference>
<evidence type="ECO:0000313" key="3">
    <source>
        <dbReference type="Proteomes" id="UP001188597"/>
    </source>
</evidence>
<dbReference type="SUPFAM" id="SSF53098">
    <property type="entry name" value="Ribonuclease H-like"/>
    <property type="match status" value="1"/>
</dbReference>
<protein>
    <recommendedName>
        <fullName evidence="1">HAT C-terminal dimerisation domain-containing protein</fullName>
    </recommendedName>
</protein>
<dbReference type="PANTHER" id="PTHR23272:SF182">
    <property type="entry name" value="OS09G0381850 PROTEIN"/>
    <property type="match status" value="1"/>
</dbReference>
<dbReference type="PANTHER" id="PTHR23272">
    <property type="entry name" value="BED FINGER-RELATED"/>
    <property type="match status" value="1"/>
</dbReference>
<proteinExistence type="predicted"/>
<feature type="domain" description="HAT C-terminal dimerisation" evidence="1">
    <location>
        <begin position="10"/>
        <end position="96"/>
    </location>
</feature>